<gene>
    <name evidence="2" type="ORF">OEZ85_004153</name>
</gene>
<accession>A0ABY8UDV2</accession>
<dbReference type="EMBL" id="CP126217">
    <property type="protein sequence ID" value="WIA19544.1"/>
    <property type="molecule type" value="Genomic_DNA"/>
</dbReference>
<protein>
    <submittedName>
        <fullName evidence="2">Uncharacterized protein</fullName>
    </submittedName>
</protein>
<keyword evidence="3" id="KW-1185">Reference proteome</keyword>
<name>A0ABY8UDV2_TETOB</name>
<proteinExistence type="predicted"/>
<dbReference type="Proteomes" id="UP001244341">
    <property type="component" value="Chromosome 10b"/>
</dbReference>
<evidence type="ECO:0000313" key="3">
    <source>
        <dbReference type="Proteomes" id="UP001244341"/>
    </source>
</evidence>
<sequence length="976" mass="100951">MSSEKSPARPQQLSAVVSGHKQQLGALLSERQQLLQAQAGLLRSYVMAGVPLPKGASDAGASSAERRQQLVAQLTQEEGAARAALEALKQGFPLSKAKELSDADGWLDGLAAGSDALLPAVAAAEDEALAPEEASAVLAARGAVASTDVLQVHVASAGPFSRRGTYRVTAVLYEGYQPVEGAPGQQVSASTSKRVVVPLGSSSAAPGDADAAASTGSGVANFNEGLSLKGVSLSASSTLVLELHMAKPGLAGLPTKEALVGWAALPVLSSGQVVPGQQSLPLFRLPLMLTAQRKFTYDGALLDVRLAVYRGAPGDTALGPGAAAAGPARSEVAVGQGQHEDIPGVPSEAWVRVQRGVPPADPYTPGDGLVVVVDAARFLPASVTISRVLGSVWSSSGALLAGPWEGVAQPDSDALNPRYACSATLGVQHNNTRLEDATATLMLQVQTIERTSGVLRVVGFALLGLFLDPKAGGQPVSRSIQDYVLNQGAFQVPLHAGAPSSSGPLRGTSLDDIPRLPCASLLLRILTPEMAKLARRKPAPVYAERVYDTVSRALPTPLERVLYAKVLARRPMSVRSAARLVSWLRRQPGGLSGRVSSASRRVTGGDGAAAGAAAGSGGTGGGRLLARMFGGGGDDEAAAAAAHLNTGDPAAAVELRSAELEAAQAEPLPPSDPEIIDWLSDVMEQASAAATAAPGKPGSSSSGSLSFINLNTGYEYSASLGFFVALDGAARLARLLPTAGLVSYSPPGSLYQDHPLVDDVKVTLDYDMDAPLAAPRWLDGYQQFAGVPYHPALVLLVDVRAVLPGSASSSPQGWACLPVFEPAGCFVASGTYQLPLFQGIPSHQLLAELAASCDPDAVMRGAIASGRVRPSLEASSVLLRLMCGSRQGQLEAPAWSLPLPELRLPRYVVAELGPRFVAEMRKMIRNKTYAMAKPKDLSDEQFMDQINDSLIKVAGLDAQLEGGDSGDEGEGAPEGR</sequence>
<evidence type="ECO:0000256" key="1">
    <source>
        <dbReference type="SAM" id="MobiDB-lite"/>
    </source>
</evidence>
<reference evidence="2 3" key="1">
    <citation type="submission" date="2023-05" db="EMBL/GenBank/DDBJ databases">
        <title>A 100% complete, gapless, phased diploid assembly of the Scenedesmus obliquus UTEX 3031 genome.</title>
        <authorList>
            <person name="Biondi T.C."/>
            <person name="Hanschen E.R."/>
            <person name="Kwon T."/>
            <person name="Eng W."/>
            <person name="Kruse C.P.S."/>
            <person name="Koehler S.I."/>
            <person name="Kunde Y."/>
            <person name="Gleasner C.D."/>
            <person name="You Mak K.T."/>
            <person name="Polle J."/>
            <person name="Hovde B.T."/>
            <person name="Starkenburg S.R."/>
        </authorList>
    </citation>
    <scope>NUCLEOTIDE SEQUENCE [LARGE SCALE GENOMIC DNA]</scope>
    <source>
        <strain evidence="2 3">DOE0152z</strain>
    </source>
</reference>
<evidence type="ECO:0000313" key="2">
    <source>
        <dbReference type="EMBL" id="WIA19544.1"/>
    </source>
</evidence>
<feature type="compositionally biased region" description="Gly residues" evidence="1">
    <location>
        <begin position="604"/>
        <end position="617"/>
    </location>
</feature>
<feature type="region of interest" description="Disordered" evidence="1">
    <location>
        <begin position="590"/>
        <end position="617"/>
    </location>
</feature>
<organism evidence="2 3">
    <name type="scientific">Tetradesmus obliquus</name>
    <name type="common">Green alga</name>
    <name type="synonym">Acutodesmus obliquus</name>
    <dbReference type="NCBI Taxonomy" id="3088"/>
    <lineage>
        <taxon>Eukaryota</taxon>
        <taxon>Viridiplantae</taxon>
        <taxon>Chlorophyta</taxon>
        <taxon>core chlorophytes</taxon>
        <taxon>Chlorophyceae</taxon>
        <taxon>CS clade</taxon>
        <taxon>Sphaeropleales</taxon>
        <taxon>Scenedesmaceae</taxon>
        <taxon>Tetradesmus</taxon>
    </lineage>
</organism>